<dbReference type="EMBL" id="LAZR01025536">
    <property type="protein sequence ID" value="KKL71614.1"/>
    <property type="molecule type" value="Genomic_DNA"/>
</dbReference>
<sequence>MEHVTPSVFLIASTKVDFAETRAWLDFLGADQYELPDEDKVEMGALL</sequence>
<name>A0A0F9ECC2_9ZZZZ</name>
<evidence type="ECO:0000313" key="1">
    <source>
        <dbReference type="EMBL" id="KKL71614.1"/>
    </source>
</evidence>
<reference evidence="1" key="1">
    <citation type="journal article" date="2015" name="Nature">
        <title>Complex archaea that bridge the gap between prokaryotes and eukaryotes.</title>
        <authorList>
            <person name="Spang A."/>
            <person name="Saw J.H."/>
            <person name="Jorgensen S.L."/>
            <person name="Zaremba-Niedzwiedzka K."/>
            <person name="Martijn J."/>
            <person name="Lind A.E."/>
            <person name="van Eijk R."/>
            <person name="Schleper C."/>
            <person name="Guy L."/>
            <person name="Ettema T.J."/>
        </authorList>
    </citation>
    <scope>NUCLEOTIDE SEQUENCE</scope>
</reference>
<comment type="caution">
    <text evidence="1">The sequence shown here is derived from an EMBL/GenBank/DDBJ whole genome shotgun (WGS) entry which is preliminary data.</text>
</comment>
<gene>
    <name evidence="1" type="ORF">LCGC14_2093100</name>
</gene>
<proteinExistence type="predicted"/>
<feature type="non-terminal residue" evidence="1">
    <location>
        <position position="47"/>
    </location>
</feature>
<dbReference type="AlphaFoldDB" id="A0A0F9ECC2"/>
<accession>A0A0F9ECC2</accession>
<organism evidence="1">
    <name type="scientific">marine sediment metagenome</name>
    <dbReference type="NCBI Taxonomy" id="412755"/>
    <lineage>
        <taxon>unclassified sequences</taxon>
        <taxon>metagenomes</taxon>
        <taxon>ecological metagenomes</taxon>
    </lineage>
</organism>
<protein>
    <submittedName>
        <fullName evidence="1">Uncharacterized protein</fullName>
    </submittedName>
</protein>